<dbReference type="Proteomes" id="UP001470230">
    <property type="component" value="Unassembled WGS sequence"/>
</dbReference>
<evidence type="ECO:0000256" key="1">
    <source>
        <dbReference type="SAM" id="MobiDB-lite"/>
    </source>
</evidence>
<feature type="compositionally biased region" description="Acidic residues" evidence="1">
    <location>
        <begin position="527"/>
        <end position="537"/>
    </location>
</feature>
<proteinExistence type="predicted"/>
<comment type="caution">
    <text evidence="2">The sequence shown here is derived from an EMBL/GenBank/DDBJ whole genome shotgun (WGS) entry which is preliminary data.</text>
</comment>
<evidence type="ECO:0008006" key="4">
    <source>
        <dbReference type="Google" id="ProtNLM"/>
    </source>
</evidence>
<dbReference type="InterPro" id="IPR016024">
    <property type="entry name" value="ARM-type_fold"/>
</dbReference>
<keyword evidence="3" id="KW-1185">Reference proteome</keyword>
<reference evidence="2 3" key="1">
    <citation type="submission" date="2024-04" db="EMBL/GenBank/DDBJ databases">
        <title>Tritrichomonas musculus Genome.</title>
        <authorList>
            <person name="Alves-Ferreira E."/>
            <person name="Grigg M."/>
            <person name="Lorenzi H."/>
            <person name="Galac M."/>
        </authorList>
    </citation>
    <scope>NUCLEOTIDE SEQUENCE [LARGE SCALE GENOMIC DNA]</scope>
    <source>
        <strain evidence="2 3">EAF2021</strain>
    </source>
</reference>
<organism evidence="2 3">
    <name type="scientific">Tritrichomonas musculus</name>
    <dbReference type="NCBI Taxonomy" id="1915356"/>
    <lineage>
        <taxon>Eukaryota</taxon>
        <taxon>Metamonada</taxon>
        <taxon>Parabasalia</taxon>
        <taxon>Tritrichomonadida</taxon>
        <taxon>Tritrichomonadidae</taxon>
        <taxon>Tritrichomonas</taxon>
    </lineage>
</organism>
<evidence type="ECO:0000313" key="3">
    <source>
        <dbReference type="Proteomes" id="UP001470230"/>
    </source>
</evidence>
<accession>A0ABR2KXF3</accession>
<sequence length="553" mass="65224">MFDEENSARLKFKLQSLRGMNQKPRGKSQISFPVNEFDSIFSNILKMYQDPYSIMPLKENLSKMKELTEKYQNEIFTIFMNRNFFPLLVEFLKIQDLDVQSLSLNISSNILLFHEEVVQMYAEHFVYQNVMNFFKSDYSSLIKAVSILFENSIITSPQNFLNIFINTFLAHFLQIFDVYDKNNASADIISSLGHVFLILFDQELKVDANILERVYGNILAVIYDIQNYALFFQFVWNIINNPELCHRFIKDSGFILFVLMIVNRRFNSKNDNICDYFEEKNMGLIVVSEIFKSKYMIVSLEKYKTVLDHIIDLISIKEDYDKRGRRLDEEMNINNDDDFDDDDENRVSIRSSLFEEISNNAIKVIISLVINRRAKAISFVSNHRIISNFIEKLDNKTFTQKAVMVELCLTVLRYSNDSQFFAFINYSEVLQFALDNIDPVNIDHREALENMLYRIGDRQNYYLILQTLSRYRDDFVRIQKEIEEDDINAKIVGSQLSLLILNFDKKCDEKVPQPEDLAHMQNHCEQQQDEEEQEIDDFVPNNDEGYLSDDQFE</sequence>
<evidence type="ECO:0000313" key="2">
    <source>
        <dbReference type="EMBL" id="KAK8895142.1"/>
    </source>
</evidence>
<feature type="region of interest" description="Disordered" evidence="1">
    <location>
        <begin position="514"/>
        <end position="553"/>
    </location>
</feature>
<protein>
    <recommendedName>
        <fullName evidence="4">Serine/threonine-protein phosphatase 4 regulatory subunit 3-like central domain-containing protein</fullName>
    </recommendedName>
</protein>
<gene>
    <name evidence="2" type="ORF">M9Y10_023584</name>
</gene>
<dbReference type="SUPFAM" id="SSF48371">
    <property type="entry name" value="ARM repeat"/>
    <property type="match status" value="1"/>
</dbReference>
<dbReference type="EMBL" id="JAPFFF010000003">
    <property type="protein sequence ID" value="KAK8895142.1"/>
    <property type="molecule type" value="Genomic_DNA"/>
</dbReference>
<name>A0ABR2KXF3_9EUKA</name>